<proteinExistence type="predicted"/>
<feature type="region of interest" description="Disordered" evidence="1">
    <location>
        <begin position="1"/>
        <end position="53"/>
    </location>
</feature>
<evidence type="ECO:0000313" key="3">
    <source>
        <dbReference type="Proteomes" id="UP001292094"/>
    </source>
</evidence>
<dbReference type="EMBL" id="JAWZYT010002008">
    <property type="protein sequence ID" value="KAK4307414.1"/>
    <property type="molecule type" value="Genomic_DNA"/>
</dbReference>
<reference evidence="2" key="1">
    <citation type="submission" date="2023-11" db="EMBL/GenBank/DDBJ databases">
        <title>Genome assemblies of two species of porcelain crab, Petrolisthes cinctipes and Petrolisthes manimaculis (Anomura: Porcellanidae).</title>
        <authorList>
            <person name="Angst P."/>
        </authorList>
    </citation>
    <scope>NUCLEOTIDE SEQUENCE</scope>
    <source>
        <strain evidence="2">PB745_02</strain>
        <tissue evidence="2">Gill</tissue>
    </source>
</reference>
<comment type="caution">
    <text evidence="2">The sequence shown here is derived from an EMBL/GenBank/DDBJ whole genome shotgun (WGS) entry which is preliminary data.</text>
</comment>
<evidence type="ECO:0000313" key="2">
    <source>
        <dbReference type="EMBL" id="KAK4307414.1"/>
    </source>
</evidence>
<name>A0AAE1U653_9EUCA</name>
<sequence length="121" mass="13218">MSEAGGGVSEAGGRVSEAGGRVSEAGGRVSETHGDGDADEEESKLGDHGGYLTSTPVITLYIPEDRSKVLIKALRYSTAVAIHTTLSLLLLCDKIGIIIAREHEYFNCYNWFRFILYLPYY</sequence>
<keyword evidence="3" id="KW-1185">Reference proteome</keyword>
<dbReference type="Proteomes" id="UP001292094">
    <property type="component" value="Unassembled WGS sequence"/>
</dbReference>
<protein>
    <submittedName>
        <fullName evidence="2">Uncharacterized protein</fullName>
    </submittedName>
</protein>
<accession>A0AAE1U653</accession>
<feature type="compositionally biased region" description="Gly residues" evidence="1">
    <location>
        <begin position="1"/>
        <end position="10"/>
    </location>
</feature>
<evidence type="ECO:0000256" key="1">
    <source>
        <dbReference type="SAM" id="MobiDB-lite"/>
    </source>
</evidence>
<organism evidence="2 3">
    <name type="scientific">Petrolisthes manimaculis</name>
    <dbReference type="NCBI Taxonomy" id="1843537"/>
    <lineage>
        <taxon>Eukaryota</taxon>
        <taxon>Metazoa</taxon>
        <taxon>Ecdysozoa</taxon>
        <taxon>Arthropoda</taxon>
        <taxon>Crustacea</taxon>
        <taxon>Multicrustacea</taxon>
        <taxon>Malacostraca</taxon>
        <taxon>Eumalacostraca</taxon>
        <taxon>Eucarida</taxon>
        <taxon>Decapoda</taxon>
        <taxon>Pleocyemata</taxon>
        <taxon>Anomura</taxon>
        <taxon>Galatheoidea</taxon>
        <taxon>Porcellanidae</taxon>
        <taxon>Petrolisthes</taxon>
    </lineage>
</organism>
<gene>
    <name evidence="2" type="ORF">Pmani_020803</name>
</gene>
<dbReference type="AlphaFoldDB" id="A0AAE1U653"/>